<keyword evidence="5" id="KW-0804">Transcription</keyword>
<dbReference type="GO" id="GO:0000976">
    <property type="term" value="F:transcription cis-regulatory region binding"/>
    <property type="evidence" value="ECO:0007669"/>
    <property type="project" value="TreeGrafter"/>
</dbReference>
<dbReference type="SUPFAM" id="SSF55486">
    <property type="entry name" value="Metalloproteases ('zincins'), catalytic domain"/>
    <property type="match status" value="1"/>
</dbReference>
<dbReference type="InterPro" id="IPR037813">
    <property type="entry name" value="TAF2"/>
</dbReference>
<dbReference type="PANTHER" id="PTHR15137">
    <property type="entry name" value="TRANSCRIPTION INITIATION FACTOR TFIID"/>
    <property type="match status" value="1"/>
</dbReference>
<feature type="domain" description="Transcription initiation factor TFIID subunit 2 Ig-like" evidence="10">
    <location>
        <begin position="526"/>
        <end position="645"/>
    </location>
</feature>
<evidence type="ECO:0000256" key="8">
    <source>
        <dbReference type="SAM" id="MobiDB-lite"/>
    </source>
</evidence>
<evidence type="ECO:0000259" key="11">
    <source>
        <dbReference type="Pfam" id="PF25577"/>
    </source>
</evidence>
<dbReference type="InterPro" id="IPR057991">
    <property type="entry name" value="TPR_TAF2_C"/>
</dbReference>
<evidence type="ECO:0000256" key="7">
    <source>
        <dbReference type="ARBA" id="ARBA00033345"/>
    </source>
</evidence>
<reference evidence="12" key="1">
    <citation type="submission" date="2020-11" db="EMBL/GenBank/DDBJ databases">
        <authorList>
            <person name="Tran Van P."/>
        </authorList>
    </citation>
    <scope>NUCLEOTIDE SEQUENCE</scope>
</reference>
<proteinExistence type="inferred from homology"/>
<feature type="compositionally biased region" description="Basic and acidic residues" evidence="8">
    <location>
        <begin position="1192"/>
        <end position="1202"/>
    </location>
</feature>
<dbReference type="EMBL" id="OC914860">
    <property type="protein sequence ID" value="CAD7636948.1"/>
    <property type="molecule type" value="Genomic_DNA"/>
</dbReference>
<dbReference type="GO" id="GO:0051123">
    <property type="term" value="P:RNA polymerase II preinitiation complex assembly"/>
    <property type="evidence" value="ECO:0007669"/>
    <property type="project" value="UniProtKB-ARBA"/>
</dbReference>
<keyword evidence="4" id="KW-0805">Transcription regulation</keyword>
<evidence type="ECO:0000259" key="9">
    <source>
        <dbReference type="Pfam" id="PF01433"/>
    </source>
</evidence>
<gene>
    <name evidence="12" type="ORF">ONB1V03_LOCUS523</name>
</gene>
<dbReference type="GO" id="GO:0008237">
    <property type="term" value="F:metallopeptidase activity"/>
    <property type="evidence" value="ECO:0007669"/>
    <property type="project" value="InterPro"/>
</dbReference>
<dbReference type="GO" id="GO:0016251">
    <property type="term" value="F:RNA polymerase II general transcription initiation factor activity"/>
    <property type="evidence" value="ECO:0007669"/>
    <property type="project" value="TreeGrafter"/>
</dbReference>
<dbReference type="PANTHER" id="PTHR15137:SF9">
    <property type="entry name" value="TRANSCRIPTION INITIATION FACTOR TFIID SUBUNIT 2"/>
    <property type="match status" value="1"/>
</dbReference>
<evidence type="ECO:0000256" key="4">
    <source>
        <dbReference type="ARBA" id="ARBA00023015"/>
    </source>
</evidence>
<accession>A0A7R9L8H1</accession>
<feature type="compositionally biased region" description="Basic and acidic residues" evidence="8">
    <location>
        <begin position="1145"/>
        <end position="1159"/>
    </location>
</feature>
<evidence type="ECO:0000259" key="10">
    <source>
        <dbReference type="Pfam" id="PF25316"/>
    </source>
</evidence>
<dbReference type="EMBL" id="CAJPVJ010000035">
    <property type="protein sequence ID" value="CAG2159180.1"/>
    <property type="molecule type" value="Genomic_DNA"/>
</dbReference>
<evidence type="ECO:0000313" key="13">
    <source>
        <dbReference type="Proteomes" id="UP000728032"/>
    </source>
</evidence>
<feature type="region of interest" description="Disordered" evidence="8">
    <location>
        <begin position="1065"/>
        <end position="1225"/>
    </location>
</feature>
<dbReference type="InterPro" id="IPR014782">
    <property type="entry name" value="Peptidase_M1_dom"/>
</dbReference>
<dbReference type="GO" id="GO:0003682">
    <property type="term" value="F:chromatin binding"/>
    <property type="evidence" value="ECO:0007669"/>
    <property type="project" value="TreeGrafter"/>
</dbReference>
<dbReference type="OrthoDB" id="308861at2759"/>
<dbReference type="GO" id="GO:0008270">
    <property type="term" value="F:zinc ion binding"/>
    <property type="evidence" value="ECO:0007669"/>
    <property type="project" value="InterPro"/>
</dbReference>
<name>A0A7R9L8H1_9ACAR</name>
<dbReference type="Pfam" id="PF25316">
    <property type="entry name" value="TAF2_3rd"/>
    <property type="match status" value="1"/>
</dbReference>
<evidence type="ECO:0000256" key="6">
    <source>
        <dbReference type="ARBA" id="ARBA00023242"/>
    </source>
</evidence>
<dbReference type="Proteomes" id="UP000728032">
    <property type="component" value="Unassembled WGS sequence"/>
</dbReference>
<evidence type="ECO:0000256" key="3">
    <source>
        <dbReference type="ARBA" id="ARBA00017363"/>
    </source>
</evidence>
<keyword evidence="6" id="KW-0539">Nucleus</keyword>
<sequence>MNKRENKSESKRHFKVCHQNLCIHQINFQKQSFLVSIDSLDGFVELHVISQRDDLKRIKLNAKQLRVFRAAILYTDDNLIKDCDFTYSDPSLDICQSENKRNLDTFSGSHSSVVQSVDPDRGNGELLVEVPEDIPEIVSAVKERTVIRLHIDFAVERPKGGVQFVVPESDGSLAERGAHMFTYRYENSNRLWFPCVDSYSEVCTWRMEFTVDLNMIAVSCGELIETVYTSDNKKKTYHYSLSTPTCAPNIALAVGPFEVMVDPFMHEVTHFCLPHLLPLLRDTCGFLHEAFEFYEELLSSRYPYTCYKQVFVDESYEEFQSFATMTVLSTNLLHSRHIIDQTYHSRRLLSHAIAQQFFGCFITMQSWSDAWLSRGISAFLASQYYKKAFGNNEYRFDLYQQLQEVIQYEQKYRGVVLDPTKQSSSETNAFYFPIKHLHTISPLYDSAHKKKSYLVIRMLENYLGRELLLQVFNKLLSLAINAAPQKFSANVWFNFMISTNSFVWAISTVTGKNIDTFLQQWVYDGGHAKFHSSFVFNRKRNTVELEIKQTDTHMTGVKKYVGPLVVTVQELDGTFKHPVQIEDNMTKHDLTCHSKSRRNKKKKIPLCTGEEVDMDLSAMDPDSPVLWIRIDPEMQLLREVVLEQPDYQWQYQLRFERDVMAQMDVIHFIDRFSTPQTRNALTDTINNEQCFYRVRCAATLCLRKVANQMASTWTGPPAMLSIFRKIFGSHSCPHIIKLNNFSKFQHYFLQKAMPISMAGLRNIHGICPQEVLKFLLDLFKYNDNSKNKFSDNYYRAALIDALSETVTPVVTAVLNPIGQQITAEALSTDTKCILEEITRYLNLDKLLPCYRHTVTVSCLKAIRHLQKMGHLPSNPMFFREYAVSGVFIDVRKAALKALIDITKSEVRKEDLDFLLDLVENESIPCIRLYILKQFGKNPPFVKNQQNILNTEDLVDRLWHLMNSQLSYDSSIRCAVVDLYYALYGRGRPSCLPKPEFSVVLNLKEKKATVSTALVANDDLETLESSARMDMDVEDNINESKETDESFNDLEIVPKRRTFDEIINDTKLTREREKSPQSAHEIQLSPQTTAPEVNESVAETVSEDIDMTSTSHNQSLPELSSDLTTSQMPSTATPMTSEAEATVNPLKEKSKKDRDRDESGGHSSKPHKDKKKKKKKHKHKEHKDKHKHKHKDKDKDRDRDRQDRHHSHDRTASSGGSTNTSPVKYT</sequence>
<feature type="compositionally biased region" description="Basic residues" evidence="8">
    <location>
        <begin position="1163"/>
        <end position="1191"/>
    </location>
</feature>
<keyword evidence="13" id="KW-1185">Reference proteome</keyword>
<feature type="compositionally biased region" description="Polar residues" evidence="8">
    <location>
        <begin position="1075"/>
        <end position="1090"/>
    </location>
</feature>
<feature type="compositionally biased region" description="Polar residues" evidence="8">
    <location>
        <begin position="1211"/>
        <end position="1225"/>
    </location>
</feature>
<dbReference type="FunFam" id="2.60.40.1730:FF:000003">
    <property type="entry name" value="Transcription initiation factor TFIID subunit 2"/>
    <property type="match status" value="1"/>
</dbReference>
<protein>
    <recommendedName>
        <fullName evidence="3">Transcription initiation factor TFIID subunit 2</fullName>
    </recommendedName>
    <alternativeName>
        <fullName evidence="7">Transcription initiation factor TFIID 150 kDa subunit</fullName>
    </alternativeName>
</protein>
<dbReference type="InterPro" id="IPR016024">
    <property type="entry name" value="ARM-type_fold"/>
</dbReference>
<dbReference type="InterPro" id="IPR042097">
    <property type="entry name" value="Aminopeptidase_N-like_N_sf"/>
</dbReference>
<dbReference type="Pfam" id="PF01433">
    <property type="entry name" value="Peptidase_M1"/>
    <property type="match status" value="1"/>
</dbReference>
<dbReference type="InterPro" id="IPR057345">
    <property type="entry name" value="Ig-like_TAF2"/>
</dbReference>
<dbReference type="Gene3D" id="1.10.390.10">
    <property type="entry name" value="Neutral Protease Domain 2"/>
    <property type="match status" value="1"/>
</dbReference>
<feature type="compositionally biased region" description="Polar residues" evidence="8">
    <location>
        <begin position="1106"/>
        <end position="1135"/>
    </location>
</feature>
<dbReference type="Gene3D" id="2.60.40.1730">
    <property type="entry name" value="tricorn interacting facor f3 domain"/>
    <property type="match status" value="1"/>
</dbReference>
<evidence type="ECO:0000313" key="12">
    <source>
        <dbReference type="EMBL" id="CAD7636948.1"/>
    </source>
</evidence>
<comment type="similarity">
    <text evidence="2">Belongs to the TAF2 family.</text>
</comment>
<dbReference type="SUPFAM" id="SSF48371">
    <property type="entry name" value="ARM repeat"/>
    <property type="match status" value="1"/>
</dbReference>
<feature type="domain" description="Transcription initiation factor TFIID subunit 2 TPR repeats" evidence="11">
    <location>
        <begin position="646"/>
        <end position="1008"/>
    </location>
</feature>
<dbReference type="GO" id="GO:0005669">
    <property type="term" value="C:transcription factor TFIID complex"/>
    <property type="evidence" value="ECO:0007669"/>
    <property type="project" value="InterPro"/>
</dbReference>
<dbReference type="CDD" id="cd09839">
    <property type="entry name" value="M1_like_TAF2"/>
    <property type="match status" value="1"/>
</dbReference>
<dbReference type="SUPFAM" id="SSF63737">
    <property type="entry name" value="Leukotriene A4 hydrolase N-terminal domain"/>
    <property type="match status" value="1"/>
</dbReference>
<evidence type="ECO:0000256" key="2">
    <source>
        <dbReference type="ARBA" id="ARBA00010937"/>
    </source>
</evidence>
<comment type="subcellular location">
    <subcellularLocation>
        <location evidence="1">Nucleus</location>
    </subcellularLocation>
</comment>
<feature type="domain" description="Peptidase M1 membrane alanine aminopeptidase" evidence="9">
    <location>
        <begin position="288"/>
        <end position="521"/>
    </location>
</feature>
<dbReference type="InterPro" id="IPR027268">
    <property type="entry name" value="Peptidase_M4/M1_CTD_sf"/>
</dbReference>
<evidence type="ECO:0000256" key="1">
    <source>
        <dbReference type="ARBA" id="ARBA00004123"/>
    </source>
</evidence>
<dbReference type="Pfam" id="PF25577">
    <property type="entry name" value="TPR_TAF2_C"/>
    <property type="match status" value="1"/>
</dbReference>
<evidence type="ECO:0000256" key="5">
    <source>
        <dbReference type="ARBA" id="ARBA00023163"/>
    </source>
</evidence>
<dbReference type="AlphaFoldDB" id="A0A7R9L8H1"/>
<organism evidence="12">
    <name type="scientific">Oppiella nova</name>
    <dbReference type="NCBI Taxonomy" id="334625"/>
    <lineage>
        <taxon>Eukaryota</taxon>
        <taxon>Metazoa</taxon>
        <taxon>Ecdysozoa</taxon>
        <taxon>Arthropoda</taxon>
        <taxon>Chelicerata</taxon>
        <taxon>Arachnida</taxon>
        <taxon>Acari</taxon>
        <taxon>Acariformes</taxon>
        <taxon>Sarcoptiformes</taxon>
        <taxon>Oribatida</taxon>
        <taxon>Brachypylina</taxon>
        <taxon>Oppioidea</taxon>
        <taxon>Oppiidae</taxon>
        <taxon>Oppiella</taxon>
    </lineage>
</organism>